<gene>
    <name evidence="2" type="ORF">GGQ01_003170</name>
</gene>
<protein>
    <submittedName>
        <fullName evidence="2">Uncharacterized protein</fullName>
    </submittedName>
</protein>
<sequence>MSTTLRRAFCFLISLAVLSSIASCDFGGNDGNNTPDTLIPLTEGNRWVAEVSGGATDSVTTEVVGDSVRVKKHQGGIVVILDVLLSEQSDGFLLRGAGLSNVMLLKFPVEDGSTYEHTDANGNTYQVSVSRTSASVPVGNFENCLEYTVRGTENGTLRAILTVKPGFGPVQWSSDIFPITDQRPAELTSTNVNR</sequence>
<feature type="signal peptide" evidence="1">
    <location>
        <begin position="1"/>
        <end position="22"/>
    </location>
</feature>
<feature type="chain" id="PRO_5040873479" evidence="1">
    <location>
        <begin position="23"/>
        <end position="194"/>
    </location>
</feature>
<keyword evidence="1" id="KW-0732">Signal</keyword>
<comment type="caution">
    <text evidence="2">The sequence shown here is derived from an EMBL/GenBank/DDBJ whole genome shotgun (WGS) entry which is preliminary data.</text>
</comment>
<accession>A0A9X2ZCW2</accession>
<evidence type="ECO:0000256" key="1">
    <source>
        <dbReference type="SAM" id="SignalP"/>
    </source>
</evidence>
<dbReference type="AlphaFoldDB" id="A0A9X2ZCW2"/>
<dbReference type="Proteomes" id="UP001155040">
    <property type="component" value="Unassembled WGS sequence"/>
</dbReference>
<dbReference type="EMBL" id="JANUBF010000036">
    <property type="protein sequence ID" value="MCS4038080.1"/>
    <property type="molecule type" value="Genomic_DNA"/>
</dbReference>
<evidence type="ECO:0000313" key="2">
    <source>
        <dbReference type="EMBL" id="MCS4038080.1"/>
    </source>
</evidence>
<proteinExistence type="predicted"/>
<evidence type="ECO:0000313" key="3">
    <source>
        <dbReference type="Proteomes" id="UP001155040"/>
    </source>
</evidence>
<dbReference type="PROSITE" id="PS51257">
    <property type="entry name" value="PROKAR_LIPOPROTEIN"/>
    <property type="match status" value="1"/>
</dbReference>
<organism evidence="2 3">
    <name type="scientific">Salinibacter ruber</name>
    <dbReference type="NCBI Taxonomy" id="146919"/>
    <lineage>
        <taxon>Bacteria</taxon>
        <taxon>Pseudomonadati</taxon>
        <taxon>Rhodothermota</taxon>
        <taxon>Rhodothermia</taxon>
        <taxon>Rhodothermales</taxon>
        <taxon>Salinibacteraceae</taxon>
        <taxon>Salinibacter</taxon>
    </lineage>
</organism>
<reference evidence="2" key="1">
    <citation type="submission" date="2022-08" db="EMBL/GenBank/DDBJ databases">
        <title>Genomic Encyclopedia of Type Strains, Phase V (KMG-V): Genome sequencing to study the core and pangenomes of soil and plant-associated prokaryotes.</title>
        <authorList>
            <person name="Whitman W."/>
        </authorList>
    </citation>
    <scope>NUCLEOTIDE SEQUENCE</scope>
    <source>
        <strain evidence="2">SP3012</strain>
    </source>
</reference>
<name>A0A9X2ZCW2_9BACT</name>